<dbReference type="EMBL" id="AMCI01003830">
    <property type="protein sequence ID" value="EJW99386.1"/>
    <property type="molecule type" value="Genomic_DNA"/>
</dbReference>
<evidence type="ECO:0000313" key="1">
    <source>
        <dbReference type="EMBL" id="EJW99386.1"/>
    </source>
</evidence>
<accession>J9FWM5</accession>
<sequence length="73" mass="8611">MVEDENRTLREEKVCRKNHLGKLFPLHFLVYLCPRFRGIALLSKHTKKRIKAPVQPPEQSFKGQLKLLEINTK</sequence>
<proteinExistence type="predicted"/>
<name>J9FWM5_9ZZZZ</name>
<comment type="caution">
    <text evidence="1">The sequence shown here is derived from an EMBL/GenBank/DDBJ whole genome shotgun (WGS) entry which is preliminary data.</text>
</comment>
<protein>
    <submittedName>
        <fullName evidence="1">Uncharacterized protein</fullName>
    </submittedName>
</protein>
<reference evidence="1" key="1">
    <citation type="journal article" date="2012" name="PLoS ONE">
        <title>Gene sets for utilization of primary and secondary nutrition supplies in the distal gut of endangered iberian lynx.</title>
        <authorList>
            <person name="Alcaide M."/>
            <person name="Messina E."/>
            <person name="Richter M."/>
            <person name="Bargiela R."/>
            <person name="Peplies J."/>
            <person name="Huws S.A."/>
            <person name="Newbold C.J."/>
            <person name="Golyshin P.N."/>
            <person name="Simon M.A."/>
            <person name="Lopez G."/>
            <person name="Yakimov M.M."/>
            <person name="Ferrer M."/>
        </authorList>
    </citation>
    <scope>NUCLEOTIDE SEQUENCE</scope>
</reference>
<dbReference type="AlphaFoldDB" id="J9FWM5"/>
<gene>
    <name evidence="1" type="ORF">EVA_12509</name>
</gene>
<organism evidence="1">
    <name type="scientific">gut metagenome</name>
    <dbReference type="NCBI Taxonomy" id="749906"/>
    <lineage>
        <taxon>unclassified sequences</taxon>
        <taxon>metagenomes</taxon>
        <taxon>organismal metagenomes</taxon>
    </lineage>
</organism>